<protein>
    <submittedName>
        <fullName evidence="8">Putative Zn-dependent peptidase</fullName>
    </submittedName>
</protein>
<evidence type="ECO:0000313" key="9">
    <source>
        <dbReference type="Proteomes" id="UP000293562"/>
    </source>
</evidence>
<dbReference type="SUPFAM" id="SSF63411">
    <property type="entry name" value="LuxS/MPP-like metallohydrolase"/>
    <property type="match status" value="2"/>
</dbReference>
<dbReference type="AlphaFoldDB" id="A0A4V6MEG8"/>
<dbReference type="PANTHER" id="PTHR43690">
    <property type="entry name" value="NARDILYSIN"/>
    <property type="match status" value="1"/>
</dbReference>
<dbReference type="InterPro" id="IPR011765">
    <property type="entry name" value="Pept_M16_N"/>
</dbReference>
<accession>A0A4V6MEG8</accession>
<evidence type="ECO:0000256" key="2">
    <source>
        <dbReference type="ARBA" id="ARBA00022670"/>
    </source>
</evidence>
<dbReference type="GO" id="GO:0008237">
    <property type="term" value="F:metallopeptidase activity"/>
    <property type="evidence" value="ECO:0007669"/>
    <property type="project" value="UniProtKB-KW"/>
</dbReference>
<feature type="domain" description="Peptidase M16 C-terminal" evidence="7">
    <location>
        <begin position="169"/>
        <end position="344"/>
    </location>
</feature>
<organism evidence="8 9">
    <name type="scientific">Ancylomarina subtilis</name>
    <dbReference type="NCBI Taxonomy" id="1639035"/>
    <lineage>
        <taxon>Bacteria</taxon>
        <taxon>Pseudomonadati</taxon>
        <taxon>Bacteroidota</taxon>
        <taxon>Bacteroidia</taxon>
        <taxon>Marinilabiliales</taxon>
        <taxon>Marinifilaceae</taxon>
        <taxon>Ancylomarina</taxon>
    </lineage>
</organism>
<dbReference type="Pfam" id="PF00675">
    <property type="entry name" value="Peptidase_M16"/>
    <property type="match status" value="1"/>
</dbReference>
<name>A0A4V6MEG8_9BACT</name>
<comment type="similarity">
    <text evidence="1">Belongs to the peptidase M16 family.</text>
</comment>
<keyword evidence="4" id="KW-0862">Zinc</keyword>
<dbReference type="InterPro" id="IPR050626">
    <property type="entry name" value="Peptidase_M16"/>
</dbReference>
<evidence type="ECO:0000313" key="8">
    <source>
        <dbReference type="EMBL" id="RZT93249.1"/>
    </source>
</evidence>
<dbReference type="Proteomes" id="UP000293562">
    <property type="component" value="Unassembled WGS sequence"/>
</dbReference>
<dbReference type="PANTHER" id="PTHR43690:SF17">
    <property type="entry name" value="PROTEIN YHJJ"/>
    <property type="match status" value="1"/>
</dbReference>
<sequence length="413" mass="47574">MIEFDKFTLDNGLKVIVHRDTSTPLAAINILYNIGAKDENPDQTGFAHLFEHLMFGGSLNIPNYDEPLQQVGGDNNAWTSNDVTNYYLTVPKENLETGFWLESDRMLSLAFTEKSLDVQKAVVIEEFKQHYFNQPYGDIWLHLRPLAYKKHPYQWSTIGKCIEHIADAKLQDVKDFFFHHYAPNNAVLVVSGHVETEEVKRLAEKWFGPIERRELTPRNLPVEPKQTEFRSLHLEREVPYDAIYMAFHMCSRNHEDFYKVDLLSDILSNGQSSRIFQTLIKEKNLFSSIDAYLTGDFEPGLFVISGKLTEGVNMQDAENAIWDVLNEVSATKANEYELQKVKNKIESSLVFSEISFLNKAMNIAQHEITGQAEDINLEVEKYNKVSTSDLQEMAQKILIKENCSTLYYHAKKQ</sequence>
<evidence type="ECO:0000259" key="7">
    <source>
        <dbReference type="Pfam" id="PF05193"/>
    </source>
</evidence>
<dbReference type="OrthoDB" id="9811314at2"/>
<dbReference type="GO" id="GO:0046872">
    <property type="term" value="F:metal ion binding"/>
    <property type="evidence" value="ECO:0007669"/>
    <property type="project" value="InterPro"/>
</dbReference>
<dbReference type="GO" id="GO:0006508">
    <property type="term" value="P:proteolysis"/>
    <property type="evidence" value="ECO:0007669"/>
    <property type="project" value="UniProtKB-KW"/>
</dbReference>
<gene>
    <name evidence="8" type="ORF">EV201_2401</name>
</gene>
<evidence type="ECO:0000259" key="6">
    <source>
        <dbReference type="Pfam" id="PF00675"/>
    </source>
</evidence>
<feature type="domain" description="Peptidase M16 N-terminal" evidence="6">
    <location>
        <begin position="15"/>
        <end position="129"/>
    </location>
</feature>
<keyword evidence="2" id="KW-0645">Protease</keyword>
<proteinExistence type="inferred from homology"/>
<evidence type="ECO:0000256" key="3">
    <source>
        <dbReference type="ARBA" id="ARBA00022801"/>
    </source>
</evidence>
<keyword evidence="5" id="KW-0482">Metalloprotease</keyword>
<evidence type="ECO:0000256" key="1">
    <source>
        <dbReference type="ARBA" id="ARBA00007261"/>
    </source>
</evidence>
<keyword evidence="9" id="KW-1185">Reference proteome</keyword>
<evidence type="ECO:0000256" key="5">
    <source>
        <dbReference type="ARBA" id="ARBA00023049"/>
    </source>
</evidence>
<dbReference type="Gene3D" id="3.30.830.10">
    <property type="entry name" value="Metalloenzyme, LuxS/M16 peptidase-like"/>
    <property type="match status" value="2"/>
</dbReference>
<dbReference type="Pfam" id="PF05193">
    <property type="entry name" value="Peptidase_M16_C"/>
    <property type="match status" value="1"/>
</dbReference>
<dbReference type="InterPro" id="IPR011249">
    <property type="entry name" value="Metalloenz_LuxS/M16"/>
</dbReference>
<reference evidence="8 9" key="1">
    <citation type="submission" date="2019-02" db="EMBL/GenBank/DDBJ databases">
        <title>Genomic Encyclopedia of Type Strains, Phase IV (KMG-IV): sequencing the most valuable type-strain genomes for metagenomic binning, comparative biology and taxonomic classification.</title>
        <authorList>
            <person name="Goeker M."/>
        </authorList>
    </citation>
    <scope>NUCLEOTIDE SEQUENCE [LARGE SCALE GENOMIC DNA]</scope>
    <source>
        <strain evidence="8 9">DSM 28825</strain>
    </source>
</reference>
<dbReference type="RefSeq" id="WP_130307819.1">
    <property type="nucleotide sequence ID" value="NZ_SHKN01000002.1"/>
</dbReference>
<comment type="caution">
    <text evidence="8">The sequence shown here is derived from an EMBL/GenBank/DDBJ whole genome shotgun (WGS) entry which is preliminary data.</text>
</comment>
<evidence type="ECO:0000256" key="4">
    <source>
        <dbReference type="ARBA" id="ARBA00022833"/>
    </source>
</evidence>
<dbReference type="InterPro" id="IPR007863">
    <property type="entry name" value="Peptidase_M16_C"/>
</dbReference>
<dbReference type="EMBL" id="SHKN01000002">
    <property type="protein sequence ID" value="RZT93249.1"/>
    <property type="molecule type" value="Genomic_DNA"/>
</dbReference>
<keyword evidence="3" id="KW-0378">Hydrolase</keyword>